<dbReference type="GO" id="GO:0016740">
    <property type="term" value="F:transferase activity"/>
    <property type="evidence" value="ECO:0007669"/>
    <property type="project" value="UniProtKB-KW"/>
</dbReference>
<dbReference type="Proteomes" id="UP000565521">
    <property type="component" value="Unassembled WGS sequence"/>
</dbReference>
<evidence type="ECO:0000313" key="2">
    <source>
        <dbReference type="Proteomes" id="UP000565521"/>
    </source>
</evidence>
<gene>
    <name evidence="1" type="ORF">HW554_15255</name>
</gene>
<dbReference type="RefSeq" id="WP_176909448.1">
    <property type="nucleotide sequence ID" value="NZ_JABKAU010000032.1"/>
</dbReference>
<dbReference type="SUPFAM" id="SSF53448">
    <property type="entry name" value="Nucleotide-diphospho-sugar transferases"/>
    <property type="match status" value="1"/>
</dbReference>
<comment type="caution">
    <text evidence="1">The sequence shown here is derived from an EMBL/GenBank/DDBJ whole genome shotgun (WGS) entry which is preliminary data.</text>
</comment>
<dbReference type="InterPro" id="IPR029044">
    <property type="entry name" value="Nucleotide-diphossugar_trans"/>
</dbReference>
<name>A0A7Y7PRM5_9BACT</name>
<dbReference type="AlphaFoldDB" id="A0A7Y7PRM5"/>
<dbReference type="EMBL" id="JABKAU010000032">
    <property type="protein sequence ID" value="NVO32572.1"/>
    <property type="molecule type" value="Genomic_DNA"/>
</dbReference>
<accession>A0A7Y7PRM5</accession>
<reference evidence="1 2" key="1">
    <citation type="submission" date="2020-05" db="EMBL/GenBank/DDBJ databases">
        <title>Hymenobacter terrestris sp. nov. and Hymenobacter lapidiphilus sp. nov., isolated from regoliths in Antarctica.</title>
        <authorList>
            <person name="Sedlacek I."/>
            <person name="Pantucek R."/>
            <person name="Zeman M."/>
            <person name="Holochova P."/>
            <person name="Kralova S."/>
            <person name="Stankova E."/>
            <person name="Sedo O."/>
            <person name="Micenkova L."/>
            <person name="Svec P."/>
            <person name="Gupta V."/>
            <person name="Sood U."/>
            <person name="Korpole U.S."/>
            <person name="Lal R."/>
        </authorList>
    </citation>
    <scope>NUCLEOTIDE SEQUENCE [LARGE SCALE GENOMIC DNA]</scope>
    <source>
        <strain evidence="1 2">P5342</strain>
    </source>
</reference>
<keyword evidence="1" id="KW-0808">Transferase</keyword>
<evidence type="ECO:0000313" key="1">
    <source>
        <dbReference type="EMBL" id="NVO32572.1"/>
    </source>
</evidence>
<keyword evidence="2" id="KW-1185">Reference proteome</keyword>
<protein>
    <submittedName>
        <fullName evidence="1">Nucleotide-diphospho-sugar transferase</fullName>
    </submittedName>
</protein>
<organism evidence="1 2">
    <name type="scientific">Hymenobacter lapidiphilus</name>
    <dbReference type="NCBI Taxonomy" id="2608003"/>
    <lineage>
        <taxon>Bacteria</taxon>
        <taxon>Pseudomonadati</taxon>
        <taxon>Bacteroidota</taxon>
        <taxon>Cytophagia</taxon>
        <taxon>Cytophagales</taxon>
        <taxon>Hymenobacteraceae</taxon>
        <taxon>Hymenobacter</taxon>
    </lineage>
</organism>
<proteinExistence type="predicted"/>
<sequence>MPALLTIPEPAEGPDFQTPVLFLIFNRPDATAQVLAQLRAAGVRRLYVAADGPRPGHPTDAALCAEARALVLQAGRESGCEVHTLFREANLGCSTAVAEGISWFFEHEPEGIIVEDDCLPTPGFFLFCAELLARYRHDTRVVHISGNSFGTDAGARQQPHQPAYYFSQQIHSWGWATWRRAWQLYDLHLRDLPRLARSGRLRGSFSSRLEEWYFLRKCWGLYNGPRPFTTWDYQWHFARAAHSGLAIMPAVNLVTNIGFGHEGATHTQDAADPHAALPTGTLCWPLRHPGHVLSDRLRDRQQFRAFLAGRLHAKLRALLGREQSVPVRQVPLSPPLVISPTIQLTSS</sequence>
<dbReference type="Gene3D" id="3.90.550.10">
    <property type="entry name" value="Spore Coat Polysaccharide Biosynthesis Protein SpsA, Chain A"/>
    <property type="match status" value="1"/>
</dbReference>